<evidence type="ECO:0000256" key="2">
    <source>
        <dbReference type="ARBA" id="ARBA00022473"/>
    </source>
</evidence>
<dbReference type="Proteomes" id="UP001190640">
    <property type="component" value="Chromosome 2"/>
</dbReference>
<dbReference type="Gene3D" id="3.30.60.20">
    <property type="match status" value="1"/>
</dbReference>
<dbReference type="GO" id="GO:0000281">
    <property type="term" value="P:mitotic cytokinesis"/>
    <property type="evidence" value="ECO:0007669"/>
    <property type="project" value="TreeGrafter"/>
</dbReference>
<dbReference type="CDD" id="cd04382">
    <property type="entry name" value="RhoGAP_MgcRacGAP"/>
    <property type="match status" value="1"/>
</dbReference>
<feature type="domain" description="Phorbol-ester/DAG-type" evidence="10">
    <location>
        <begin position="302"/>
        <end position="351"/>
    </location>
</feature>
<keyword evidence="1" id="KW-0343">GTPase activation</keyword>
<dbReference type="RefSeq" id="XP_054826825.1">
    <property type="nucleotide sequence ID" value="XM_054970850.1"/>
</dbReference>
<keyword evidence="12" id="KW-1185">Reference proteome</keyword>
<dbReference type="GO" id="GO:0030496">
    <property type="term" value="C:midbody"/>
    <property type="evidence" value="ECO:0007669"/>
    <property type="project" value="TreeGrafter"/>
</dbReference>
<dbReference type="GO" id="GO:0007266">
    <property type="term" value="P:Rho protein signal transduction"/>
    <property type="evidence" value="ECO:0007669"/>
    <property type="project" value="TreeGrafter"/>
</dbReference>
<keyword evidence="6" id="KW-0862">Zinc</keyword>
<feature type="domain" description="Rho-GAP" evidence="11">
    <location>
        <begin position="362"/>
        <end position="553"/>
    </location>
</feature>
<evidence type="ECO:0000256" key="1">
    <source>
        <dbReference type="ARBA" id="ARBA00022468"/>
    </source>
</evidence>
<dbReference type="GO" id="GO:0097149">
    <property type="term" value="C:centralspindlin complex"/>
    <property type="evidence" value="ECO:0007669"/>
    <property type="project" value="TreeGrafter"/>
</dbReference>
<name>A0AA97IWD2_EUBMA</name>
<dbReference type="CDD" id="cd20821">
    <property type="entry name" value="C1_MgcRacGAP"/>
    <property type="match status" value="1"/>
</dbReference>
<dbReference type="Pfam" id="PF00130">
    <property type="entry name" value="C1_1"/>
    <property type="match status" value="1"/>
</dbReference>
<dbReference type="GeneID" id="129323968"/>
<dbReference type="SMART" id="SM00324">
    <property type="entry name" value="RhoGAP"/>
    <property type="match status" value="1"/>
</dbReference>
<dbReference type="InterPro" id="IPR046349">
    <property type="entry name" value="C1-like_sf"/>
</dbReference>
<feature type="coiled-coil region" evidence="8">
    <location>
        <begin position="57"/>
        <end position="98"/>
    </location>
</feature>
<dbReference type="GO" id="GO:0005634">
    <property type="term" value="C:nucleus"/>
    <property type="evidence" value="ECO:0007669"/>
    <property type="project" value="TreeGrafter"/>
</dbReference>
<reference evidence="13" key="1">
    <citation type="submission" date="2025-08" db="UniProtKB">
        <authorList>
            <consortium name="RefSeq"/>
        </authorList>
    </citation>
    <scope>IDENTIFICATION</scope>
    <source>
        <tissue evidence="13">Blood</tissue>
    </source>
</reference>
<dbReference type="PROSITE" id="PS00479">
    <property type="entry name" value="ZF_DAG_PE_1"/>
    <property type="match status" value="1"/>
</dbReference>
<evidence type="ECO:0000256" key="5">
    <source>
        <dbReference type="ARBA" id="ARBA00022782"/>
    </source>
</evidence>
<dbReference type="InterPro" id="IPR002219">
    <property type="entry name" value="PKC_DAG/PE"/>
</dbReference>
<dbReference type="GO" id="GO:0007283">
    <property type="term" value="P:spermatogenesis"/>
    <property type="evidence" value="ECO:0007669"/>
    <property type="project" value="UniProtKB-KW"/>
</dbReference>
<dbReference type="SUPFAM" id="SSF57889">
    <property type="entry name" value="Cysteine-rich domain"/>
    <property type="match status" value="1"/>
</dbReference>
<evidence type="ECO:0000259" key="11">
    <source>
        <dbReference type="PROSITE" id="PS50238"/>
    </source>
</evidence>
<evidence type="ECO:0000256" key="8">
    <source>
        <dbReference type="SAM" id="Coils"/>
    </source>
</evidence>
<keyword evidence="3" id="KW-0479">Metal-binding</keyword>
<dbReference type="GO" id="GO:0030154">
    <property type="term" value="P:cell differentiation"/>
    <property type="evidence" value="ECO:0007669"/>
    <property type="project" value="UniProtKB-KW"/>
</dbReference>
<dbReference type="PROSITE" id="PS50081">
    <property type="entry name" value="ZF_DAG_PE_2"/>
    <property type="match status" value="1"/>
</dbReference>
<evidence type="ECO:0000256" key="7">
    <source>
        <dbReference type="ARBA" id="ARBA00022871"/>
    </source>
</evidence>
<feature type="region of interest" description="Disordered" evidence="9">
    <location>
        <begin position="282"/>
        <end position="306"/>
    </location>
</feature>
<dbReference type="GO" id="GO:0008270">
    <property type="term" value="F:zinc ion binding"/>
    <property type="evidence" value="ECO:0007669"/>
    <property type="project" value="UniProtKB-KW"/>
</dbReference>
<dbReference type="GO" id="GO:0051233">
    <property type="term" value="C:spindle midzone"/>
    <property type="evidence" value="ECO:0007669"/>
    <property type="project" value="TreeGrafter"/>
</dbReference>
<dbReference type="KEGG" id="emc:129323968"/>
<organism evidence="12 13">
    <name type="scientific">Eublepharis macularius</name>
    <name type="common">Leopard gecko</name>
    <name type="synonym">Cyrtodactylus macularius</name>
    <dbReference type="NCBI Taxonomy" id="481883"/>
    <lineage>
        <taxon>Eukaryota</taxon>
        <taxon>Metazoa</taxon>
        <taxon>Chordata</taxon>
        <taxon>Craniata</taxon>
        <taxon>Vertebrata</taxon>
        <taxon>Euteleostomi</taxon>
        <taxon>Lepidosauria</taxon>
        <taxon>Squamata</taxon>
        <taxon>Bifurcata</taxon>
        <taxon>Gekkota</taxon>
        <taxon>Eublepharidae</taxon>
        <taxon>Eublepharinae</taxon>
        <taxon>Eublepharis</taxon>
    </lineage>
</organism>
<dbReference type="FunFam" id="3.30.60.20:FF:000033">
    <property type="entry name" value="Rac GTPase-activating protein 1"/>
    <property type="match status" value="1"/>
</dbReference>
<dbReference type="PANTHER" id="PTHR46199:SF4">
    <property type="entry name" value="RAC GTPASE-ACTIVATING PROTEIN 1"/>
    <property type="match status" value="1"/>
</dbReference>
<proteinExistence type="predicted"/>
<dbReference type="PANTHER" id="PTHR46199">
    <property type="entry name" value="RAC GTPASE-ACTIVATING PROTEIN 1"/>
    <property type="match status" value="1"/>
</dbReference>
<dbReference type="InterPro" id="IPR000198">
    <property type="entry name" value="RhoGAP_dom"/>
</dbReference>
<evidence type="ECO:0000313" key="13">
    <source>
        <dbReference type="RefSeq" id="XP_054826825.1"/>
    </source>
</evidence>
<dbReference type="GO" id="GO:0051256">
    <property type="term" value="P:mitotic spindle midzone assembly"/>
    <property type="evidence" value="ECO:0007669"/>
    <property type="project" value="TreeGrafter"/>
</dbReference>
<evidence type="ECO:0000259" key="10">
    <source>
        <dbReference type="PROSITE" id="PS50081"/>
    </source>
</evidence>
<dbReference type="Pfam" id="PF00620">
    <property type="entry name" value="RhoGAP"/>
    <property type="match status" value="1"/>
</dbReference>
<sequence>MSRLGIPLMHRMDQLLQLIEFNSSIELDYLQIARCLEGMRQRCCRLDHDLRGARDRLRHSESERSVLEVKLKHARNQVEVEMKKRHRAEAELEKQERKLQLIYDYLMADSQINPLKEDQRSALAAFDGRCFGRSTLLPGKQMSAVEELGTSILSDISFDHSDDEVDLEMIKPAKGSRRRSSLAPLIQPVIAAKRARPSVTPTPNVQELALSLRSEGTAESQSLARNLLPIGVAPRRRSHQSRHISTITEFTTVRGSSDESGGCSSQGDSHAISTEIRAEGKGAQGCFSSTPSPPRGAPPHQQHHFTSKTIIRLETCSACKSRLRFGKVALKCRPCQLVVHPECKEHCPSLCMPGARPRVREGVLADFAPSTPPMVPQLVVQCVTQVESRGLQEMGLYRISGAEPIVREWKNKLLRSRGAVPSLDQVADVHVICGILKDFLRSLKEPLLTFYLHSAFLHAADIQAETARRTALCHVVMKLPLANRDTLAFLILHLHRVIQSPECRMDQHSLARIFGPTLVGHSVPNPTPVTIMEDTPRQSQVVSQLLALPLTFWKCFVREEQENLVPSEQLPGVVNEQERLFHLRPPSEINSIQLSPATGSGCLPSKLRDCIGTTFLPIRVRVDTIFFIYTLPFSPVRTHGS</sequence>
<dbReference type="AlphaFoldDB" id="A0AA97IWD2"/>
<dbReference type="GO" id="GO:0032154">
    <property type="term" value="C:cleavage furrow"/>
    <property type="evidence" value="ECO:0007669"/>
    <property type="project" value="TreeGrafter"/>
</dbReference>
<keyword evidence="7" id="KW-0744">Spermatogenesis</keyword>
<keyword evidence="5" id="KW-0221">Differentiation</keyword>
<keyword evidence="8" id="KW-0175">Coiled coil</keyword>
<keyword evidence="4" id="KW-0863">Zinc-finger</keyword>
<keyword evidence="2" id="KW-0217">Developmental protein</keyword>
<dbReference type="GO" id="GO:0005096">
    <property type="term" value="F:GTPase activator activity"/>
    <property type="evidence" value="ECO:0007669"/>
    <property type="project" value="UniProtKB-KW"/>
</dbReference>
<dbReference type="SUPFAM" id="SSF48350">
    <property type="entry name" value="GTPase activation domain, GAP"/>
    <property type="match status" value="1"/>
</dbReference>
<dbReference type="Gene3D" id="1.10.555.10">
    <property type="entry name" value="Rho GTPase activation protein"/>
    <property type="match status" value="1"/>
</dbReference>
<evidence type="ECO:0000256" key="4">
    <source>
        <dbReference type="ARBA" id="ARBA00022771"/>
    </source>
</evidence>
<accession>A0AA97IWD2</accession>
<evidence type="ECO:0000256" key="6">
    <source>
        <dbReference type="ARBA" id="ARBA00022833"/>
    </source>
</evidence>
<gene>
    <name evidence="13" type="primary">LOC129323968</name>
</gene>
<protein>
    <submittedName>
        <fullName evidence="13">Rac GTPase-activating protein 1-like isoform X1</fullName>
    </submittedName>
</protein>
<dbReference type="SMART" id="SM00109">
    <property type="entry name" value="C1"/>
    <property type="match status" value="1"/>
</dbReference>
<evidence type="ECO:0000256" key="3">
    <source>
        <dbReference type="ARBA" id="ARBA00022723"/>
    </source>
</evidence>
<dbReference type="InterPro" id="IPR008936">
    <property type="entry name" value="Rho_GTPase_activation_prot"/>
</dbReference>
<dbReference type="PROSITE" id="PS50238">
    <property type="entry name" value="RHOGAP"/>
    <property type="match status" value="1"/>
</dbReference>
<evidence type="ECO:0000313" key="12">
    <source>
        <dbReference type="Proteomes" id="UP001190640"/>
    </source>
</evidence>
<evidence type="ECO:0000256" key="9">
    <source>
        <dbReference type="SAM" id="MobiDB-lite"/>
    </source>
</evidence>